<accession>A0A1H8M952</accession>
<dbReference type="Proteomes" id="UP000199054">
    <property type="component" value="Unassembled WGS sequence"/>
</dbReference>
<proteinExistence type="predicted"/>
<organism evidence="1 2">
    <name type="scientific">Paracoccus alcaliphilus</name>
    <dbReference type="NCBI Taxonomy" id="34002"/>
    <lineage>
        <taxon>Bacteria</taxon>
        <taxon>Pseudomonadati</taxon>
        <taxon>Pseudomonadota</taxon>
        <taxon>Alphaproteobacteria</taxon>
        <taxon>Rhodobacterales</taxon>
        <taxon>Paracoccaceae</taxon>
        <taxon>Paracoccus</taxon>
    </lineage>
</organism>
<dbReference type="AlphaFoldDB" id="A0A1H8M952"/>
<sequence>MSKPEPARYGTTNWQSYNDALKRRGSLLVWLDRDMDWLAPKAGKSGRPPVS</sequence>
<evidence type="ECO:0000313" key="2">
    <source>
        <dbReference type="Proteomes" id="UP000199054"/>
    </source>
</evidence>
<gene>
    <name evidence="1" type="ORF">SAMN04489859_103745</name>
</gene>
<evidence type="ECO:0000313" key="1">
    <source>
        <dbReference type="EMBL" id="SEO13932.1"/>
    </source>
</evidence>
<dbReference type="EMBL" id="FODE01000037">
    <property type="protein sequence ID" value="SEO13932.1"/>
    <property type="molecule type" value="Genomic_DNA"/>
</dbReference>
<dbReference type="STRING" id="34002.SAMN04489859_103745"/>
<reference evidence="1 2" key="1">
    <citation type="submission" date="2016-10" db="EMBL/GenBank/DDBJ databases">
        <authorList>
            <person name="de Groot N.N."/>
        </authorList>
    </citation>
    <scope>NUCLEOTIDE SEQUENCE [LARGE SCALE GENOMIC DNA]</scope>
    <source>
        <strain evidence="1 2">DSM 8512</strain>
    </source>
</reference>
<protein>
    <recommendedName>
        <fullName evidence="3">Transposase DDE domain-containing protein</fullName>
    </recommendedName>
</protein>
<evidence type="ECO:0008006" key="3">
    <source>
        <dbReference type="Google" id="ProtNLM"/>
    </source>
</evidence>
<keyword evidence="2" id="KW-1185">Reference proteome</keyword>
<name>A0A1H8M952_9RHOB</name>